<gene>
    <name evidence="1" type="ORF">BKA55DRAFT_599838</name>
</gene>
<name>A0A9P9FZE4_FUSRE</name>
<proteinExistence type="predicted"/>
<accession>A0A9P9FZE4</accession>
<comment type="caution">
    <text evidence="1">The sequence shown here is derived from an EMBL/GenBank/DDBJ whole genome shotgun (WGS) entry which is preliminary data.</text>
</comment>
<dbReference type="OrthoDB" id="3596450at2759"/>
<reference evidence="1" key="1">
    <citation type="journal article" date="2021" name="Nat. Commun.">
        <title>Genetic determinants of endophytism in the Arabidopsis root mycobiome.</title>
        <authorList>
            <person name="Mesny F."/>
            <person name="Miyauchi S."/>
            <person name="Thiergart T."/>
            <person name="Pickel B."/>
            <person name="Atanasova L."/>
            <person name="Karlsson M."/>
            <person name="Huettel B."/>
            <person name="Barry K.W."/>
            <person name="Haridas S."/>
            <person name="Chen C."/>
            <person name="Bauer D."/>
            <person name="Andreopoulos W."/>
            <person name="Pangilinan J."/>
            <person name="LaButti K."/>
            <person name="Riley R."/>
            <person name="Lipzen A."/>
            <person name="Clum A."/>
            <person name="Drula E."/>
            <person name="Henrissat B."/>
            <person name="Kohler A."/>
            <person name="Grigoriev I.V."/>
            <person name="Martin F.M."/>
            <person name="Hacquard S."/>
        </authorList>
    </citation>
    <scope>NUCLEOTIDE SEQUENCE</scope>
    <source>
        <strain evidence="1">MPI-CAGE-AT-0023</strain>
    </source>
</reference>
<dbReference type="AlphaFoldDB" id="A0A9P9FZE4"/>
<sequence>MDWIAGQLLRLQIWESAIRKKPTIKPNSSRWDHDPFDPANWMPEIPEKTAHGIHYVRLDHKGDCIPLDCNWKKPHPVNRSAYLWHAGLWMACRESREVMQKHWFGHPCYTQEGVDEQVNGGLRRWFYRNGEGVDVIWVHWARDQDYEPWLMATSPGDMFCIFPASYKPLAVLQFSVSHGDIGDYAVEFDPARTSELAGLDKYRPIYRLLPTLKFAISIFCEIATMDIRLPSAIHIIDRYSGWKRVSPENSPVFYDREHEYVPIYPSDPLASNRIVRHAPILRFLDQVDRLLKDTLTYKRKHSPFALGDCSVLPEGLSVRKLVRVMVRRDNEVVLEATKSHAMRPKVKHPASVAYSNERAVRQKPAVRWRW</sequence>
<dbReference type="GeneID" id="70226404"/>
<dbReference type="RefSeq" id="XP_046041828.1">
    <property type="nucleotide sequence ID" value="XM_046196450.1"/>
</dbReference>
<evidence type="ECO:0000313" key="1">
    <source>
        <dbReference type="EMBL" id="KAH7213380.1"/>
    </source>
</evidence>
<dbReference type="EMBL" id="JAGMUX010000030">
    <property type="protein sequence ID" value="KAH7213380.1"/>
    <property type="molecule type" value="Genomic_DNA"/>
</dbReference>
<evidence type="ECO:0000313" key="2">
    <source>
        <dbReference type="Proteomes" id="UP000720189"/>
    </source>
</evidence>
<keyword evidence="2" id="KW-1185">Reference proteome</keyword>
<dbReference type="Proteomes" id="UP000720189">
    <property type="component" value="Unassembled WGS sequence"/>
</dbReference>
<organism evidence="1 2">
    <name type="scientific">Fusarium redolens</name>
    <dbReference type="NCBI Taxonomy" id="48865"/>
    <lineage>
        <taxon>Eukaryota</taxon>
        <taxon>Fungi</taxon>
        <taxon>Dikarya</taxon>
        <taxon>Ascomycota</taxon>
        <taxon>Pezizomycotina</taxon>
        <taxon>Sordariomycetes</taxon>
        <taxon>Hypocreomycetidae</taxon>
        <taxon>Hypocreales</taxon>
        <taxon>Nectriaceae</taxon>
        <taxon>Fusarium</taxon>
        <taxon>Fusarium redolens species complex</taxon>
    </lineage>
</organism>
<protein>
    <submittedName>
        <fullName evidence="1">Uncharacterized protein</fullName>
    </submittedName>
</protein>